<evidence type="ECO:0000256" key="1">
    <source>
        <dbReference type="SAM" id="Phobius"/>
    </source>
</evidence>
<keyword evidence="1" id="KW-0812">Transmembrane</keyword>
<dbReference type="Proteomes" id="UP000298460">
    <property type="component" value="Unassembled WGS sequence"/>
</dbReference>
<feature type="transmembrane region" description="Helical" evidence="1">
    <location>
        <begin position="188"/>
        <end position="212"/>
    </location>
</feature>
<feature type="transmembrane region" description="Helical" evidence="1">
    <location>
        <begin position="21"/>
        <end position="43"/>
    </location>
</feature>
<feature type="transmembrane region" description="Helical" evidence="1">
    <location>
        <begin position="108"/>
        <end position="126"/>
    </location>
</feature>
<feature type="transmembrane region" description="Helical" evidence="1">
    <location>
        <begin position="263"/>
        <end position="284"/>
    </location>
</feature>
<dbReference type="GO" id="GO:0042925">
    <property type="term" value="F:benzoate transmembrane transporter activity"/>
    <property type="evidence" value="ECO:0007669"/>
    <property type="project" value="InterPro"/>
</dbReference>
<gene>
    <name evidence="2" type="primary">benE</name>
    <name evidence="2" type="ORF">E4K67_28695</name>
</gene>
<keyword evidence="1" id="KW-1133">Transmembrane helix</keyword>
<accession>A0A4Z0QXR4</accession>
<comment type="caution">
    <text evidence="2">The sequence shown here is derived from an EMBL/GenBank/DDBJ whole genome shotgun (WGS) entry which is preliminary data.</text>
</comment>
<proteinExistence type="predicted"/>
<dbReference type="AlphaFoldDB" id="A0A4Z0QXR4"/>
<feature type="transmembrane region" description="Helical" evidence="1">
    <location>
        <begin position="366"/>
        <end position="399"/>
    </location>
</feature>
<evidence type="ECO:0000313" key="3">
    <source>
        <dbReference type="Proteomes" id="UP000298460"/>
    </source>
</evidence>
<evidence type="ECO:0000313" key="2">
    <source>
        <dbReference type="EMBL" id="TGE34805.1"/>
    </source>
</evidence>
<dbReference type="InterPro" id="IPR004711">
    <property type="entry name" value="Benzoate_Transporter"/>
</dbReference>
<feature type="transmembrane region" description="Helical" evidence="1">
    <location>
        <begin position="304"/>
        <end position="325"/>
    </location>
</feature>
<dbReference type="EMBL" id="SPQQ01000028">
    <property type="protein sequence ID" value="TGE34805.1"/>
    <property type="molecule type" value="Genomic_DNA"/>
</dbReference>
<keyword evidence="3" id="KW-1185">Reference proteome</keyword>
<sequence length="419" mass="44586">MLIEKGYDLRESLRILWQNKNAGAVATGLVATLFSTMGPGMIVMNAAKSGGLTDAQAISWLLGIYLIGGLSTMFMSLRYRLPVVTAFSIPGAVMLAKILPNFAFSEAIGAYIVVGVVTLILTLTGVMKKLVENIPVPVMLGMVGGVLLSFGTSMFTAAIKMPQVYGIMIAGFFVSMAFKGFAKKVPPIIIAIVTGIVALAFYQLITPIPLSLEIAKPVLAMPTFSLRAILDISVPLFFLVIGVQNIQAVGVLMAAGYKVPINAMYVVPAIGTFINAMVGAHPAVTAGPSTAICASPSAGEKKEFRFIAAFSEGVFWVTFALLAKIIVDSVKMVPKEFTAVLAGLAMFEVFKSAFEGAFAGKFRMGALVAFFVAVTNLSILNIGAPLWAIFLGLLTSFIVEREDFRIQKGKDIETPQALK</sequence>
<dbReference type="PANTHER" id="PTHR30199">
    <property type="entry name" value="MFS FAMILY TRANSPORTER, PREDICTED SUBSTRATE BENZOATE"/>
    <property type="match status" value="1"/>
</dbReference>
<feature type="transmembrane region" description="Helical" evidence="1">
    <location>
        <begin position="164"/>
        <end position="181"/>
    </location>
</feature>
<dbReference type="OrthoDB" id="9813854at2"/>
<protein>
    <submittedName>
        <fullName evidence="2">Benzoate/H(+) symporter BenE family transporter</fullName>
    </submittedName>
</protein>
<dbReference type="Pfam" id="PF03594">
    <property type="entry name" value="BenE"/>
    <property type="match status" value="1"/>
</dbReference>
<organism evidence="2 3">
    <name type="scientific">Desulfosporosinus fructosivorans</name>
    <dbReference type="NCBI Taxonomy" id="2018669"/>
    <lineage>
        <taxon>Bacteria</taxon>
        <taxon>Bacillati</taxon>
        <taxon>Bacillota</taxon>
        <taxon>Clostridia</taxon>
        <taxon>Eubacteriales</taxon>
        <taxon>Desulfitobacteriaceae</taxon>
        <taxon>Desulfosporosinus</taxon>
    </lineage>
</organism>
<keyword evidence="1" id="KW-0472">Membrane</keyword>
<dbReference type="PANTHER" id="PTHR30199:SF0">
    <property type="entry name" value="INNER MEMBRANE PROTEIN YDCO"/>
    <property type="match status" value="1"/>
</dbReference>
<feature type="transmembrane region" description="Helical" evidence="1">
    <location>
        <begin position="232"/>
        <end position="256"/>
    </location>
</feature>
<feature type="transmembrane region" description="Helical" evidence="1">
    <location>
        <begin position="55"/>
        <end position="74"/>
    </location>
</feature>
<dbReference type="RefSeq" id="WP_135553036.1">
    <property type="nucleotide sequence ID" value="NZ_SPQQ01000028.1"/>
</dbReference>
<dbReference type="NCBIfam" id="TIGR00843">
    <property type="entry name" value="benE"/>
    <property type="match status" value="1"/>
</dbReference>
<feature type="transmembrane region" description="Helical" evidence="1">
    <location>
        <begin position="81"/>
        <end position="102"/>
    </location>
</feature>
<reference evidence="2 3" key="1">
    <citation type="submission" date="2019-03" db="EMBL/GenBank/DDBJ databases">
        <title>Draft Genome Sequence of Desulfosporosinus fructosivorans Strain 63.6F, Isolated from Marine Sediment in the Baltic Sea.</title>
        <authorList>
            <person name="Hausmann B."/>
            <person name="Vandieken V."/>
            <person name="Pjevac P."/>
            <person name="Schreck K."/>
            <person name="Herbold C.W."/>
            <person name="Loy A."/>
        </authorList>
    </citation>
    <scope>NUCLEOTIDE SEQUENCE [LARGE SCALE GENOMIC DNA]</scope>
    <source>
        <strain evidence="2 3">63.6F</strain>
    </source>
</reference>
<name>A0A4Z0QXR4_9FIRM</name>
<dbReference type="GO" id="GO:0005886">
    <property type="term" value="C:plasma membrane"/>
    <property type="evidence" value="ECO:0007669"/>
    <property type="project" value="TreeGrafter"/>
</dbReference>
<feature type="transmembrane region" description="Helical" evidence="1">
    <location>
        <begin position="138"/>
        <end position="158"/>
    </location>
</feature>